<evidence type="ECO:0000256" key="6">
    <source>
        <dbReference type="SAM" id="SignalP"/>
    </source>
</evidence>
<dbReference type="PANTHER" id="PTHR47965">
    <property type="entry name" value="ASPARTYL PROTEASE-RELATED"/>
    <property type="match status" value="1"/>
</dbReference>
<evidence type="ECO:0000259" key="7">
    <source>
        <dbReference type="PROSITE" id="PS51767"/>
    </source>
</evidence>
<name>A0AA88UGK1_9ASTE</name>
<protein>
    <recommendedName>
        <fullName evidence="7">Peptidase A1 domain-containing protein</fullName>
    </recommendedName>
</protein>
<proteinExistence type="inferred from homology"/>
<dbReference type="Pfam" id="PF14541">
    <property type="entry name" value="TAXi_C"/>
    <property type="match status" value="2"/>
</dbReference>
<keyword evidence="9" id="KW-1185">Reference proteome</keyword>
<organism evidence="8 9">
    <name type="scientific">Escallonia rubra</name>
    <dbReference type="NCBI Taxonomy" id="112253"/>
    <lineage>
        <taxon>Eukaryota</taxon>
        <taxon>Viridiplantae</taxon>
        <taxon>Streptophyta</taxon>
        <taxon>Embryophyta</taxon>
        <taxon>Tracheophyta</taxon>
        <taxon>Spermatophyta</taxon>
        <taxon>Magnoliopsida</taxon>
        <taxon>eudicotyledons</taxon>
        <taxon>Gunneridae</taxon>
        <taxon>Pentapetalae</taxon>
        <taxon>asterids</taxon>
        <taxon>campanulids</taxon>
        <taxon>Escalloniales</taxon>
        <taxon>Escalloniaceae</taxon>
        <taxon>Escallonia</taxon>
    </lineage>
</organism>
<dbReference type="InterPro" id="IPR032861">
    <property type="entry name" value="TAXi_N"/>
</dbReference>
<evidence type="ECO:0000256" key="2">
    <source>
        <dbReference type="ARBA" id="ARBA00007447"/>
    </source>
</evidence>
<reference evidence="8" key="1">
    <citation type="submission" date="2022-12" db="EMBL/GenBank/DDBJ databases">
        <title>Draft genome assemblies for two species of Escallonia (Escalloniales).</title>
        <authorList>
            <person name="Chanderbali A."/>
            <person name="Dervinis C."/>
            <person name="Anghel I."/>
            <person name="Soltis D."/>
            <person name="Soltis P."/>
            <person name="Zapata F."/>
        </authorList>
    </citation>
    <scope>NUCLEOTIDE SEQUENCE</scope>
    <source>
        <strain evidence="8">UCBG92.1500</strain>
        <tissue evidence="8">Leaf</tissue>
    </source>
</reference>
<dbReference type="GO" id="GO:0006508">
    <property type="term" value="P:proteolysis"/>
    <property type="evidence" value="ECO:0007669"/>
    <property type="project" value="InterPro"/>
</dbReference>
<feature type="chain" id="PRO_5041743523" description="Peptidase A1 domain-containing protein" evidence="6">
    <location>
        <begin position="25"/>
        <end position="788"/>
    </location>
</feature>
<comment type="similarity">
    <text evidence="2">Belongs to the peptidase A1 family.</text>
</comment>
<dbReference type="SUPFAM" id="SSF50630">
    <property type="entry name" value="Acid proteases"/>
    <property type="match status" value="2"/>
</dbReference>
<keyword evidence="4 6" id="KW-0732">Signal</keyword>
<evidence type="ECO:0000313" key="9">
    <source>
        <dbReference type="Proteomes" id="UP001187471"/>
    </source>
</evidence>
<comment type="caution">
    <text evidence="8">The sequence shown here is derived from an EMBL/GenBank/DDBJ whole genome shotgun (WGS) entry which is preliminary data.</text>
</comment>
<dbReference type="EMBL" id="JAVXUO010001269">
    <property type="protein sequence ID" value="KAK2984074.1"/>
    <property type="molecule type" value="Genomic_DNA"/>
</dbReference>
<dbReference type="InterPro" id="IPR032799">
    <property type="entry name" value="TAXi_C"/>
</dbReference>
<feature type="signal peptide" evidence="6">
    <location>
        <begin position="1"/>
        <end position="24"/>
    </location>
</feature>
<feature type="domain" description="Peptidase A1" evidence="7">
    <location>
        <begin position="424"/>
        <end position="771"/>
    </location>
</feature>
<dbReference type="GO" id="GO:0005576">
    <property type="term" value="C:extracellular region"/>
    <property type="evidence" value="ECO:0007669"/>
    <property type="project" value="UniProtKB-SubCell"/>
</dbReference>
<gene>
    <name evidence="8" type="ORF">RJ640_028538</name>
</gene>
<dbReference type="Proteomes" id="UP001187471">
    <property type="component" value="Unassembled WGS sequence"/>
</dbReference>
<evidence type="ECO:0000313" key="8">
    <source>
        <dbReference type="EMBL" id="KAK2984074.1"/>
    </source>
</evidence>
<dbReference type="CDD" id="cd05489">
    <property type="entry name" value="xylanase_inhibitor_I_like"/>
    <property type="match status" value="1"/>
</dbReference>
<dbReference type="InterPro" id="IPR001461">
    <property type="entry name" value="Aspartic_peptidase_A1"/>
</dbReference>
<dbReference type="InterPro" id="IPR033868">
    <property type="entry name" value="Xylanase_inhibitor_I-like"/>
</dbReference>
<sequence>MALNSSTLHFLLIIFSLCILTVSSESHARAAFKPNTLVLPVHKDTATNLHVTHIFKRTPLQSLPFLVDLNGRFLWSNCDQNYLSTTYRAPICHSTQCSRAGTHYCHKSTSSPRPGCHNDTCGVMIVNPITHRNAIGELAQDVLSIQSTQGSYSGPGVQVPQFIFACAPSSLLQGPLPNNVQGVAGLGDTPVALPRQLSSQFGFKQQFALCLTSSDTRYGVIFFGNPPYKLLPGVEVSVPIGYTPLTISPEGAYTIRLKSIRINNKPVPFNTSSRGEQVLGKTIISTTAPYTLLEHSIFKSFTGLFANQLSGVPRVNPVPPFGLCFNSKNLTSTRVGPGVPAIDLAVYSRNATYWRIFGANSMVQARPGVSCLGFVDGGVNPRASVVIGSLQLEDNLLQFDLARSRLGFSSSLLFRRTNCANFNFTSETVLGVLLSSNTSYKSSSYRSVDCRSSLCSSAQSDNKYTSQCSRYNRCILLSTNAFTSKVSIGSLSEDVLTLQATDGLSPTSIVSVPRFIFLYAPNSLAQGLAGGAKGVAGFGHSRIGLPAQLAREFNFTRKFAICLSPSTNTSGVIFFGDGPYALFPGIDVSKILTYTPLELRPENPSRNFTNEPLHSHDYYITVSSIEVNGKQVPLNSSLGRGGTKISTITPFTTLESSVYNSLTRVFINDAMAANATRVTGVAPFKICFSTKVNNGDVIRPGFPVIDFILQDEQVFWRIFETNAMVPVADGVACLGFLDGGLNAGSSIVIGGYQLEDNLLQFDLVSSRLGFTSSLLLRETSCDSFNFRS</sequence>
<dbReference type="PANTHER" id="PTHR47965:SF28">
    <property type="entry name" value="BASIC 7S GLOBULIN"/>
    <property type="match status" value="1"/>
</dbReference>
<dbReference type="GO" id="GO:0004190">
    <property type="term" value="F:aspartic-type endopeptidase activity"/>
    <property type="evidence" value="ECO:0007669"/>
    <property type="project" value="InterPro"/>
</dbReference>
<comment type="subcellular location">
    <subcellularLocation>
        <location evidence="1">Secreted</location>
        <location evidence="1">Extracellular space</location>
    </subcellularLocation>
</comment>
<dbReference type="FunFam" id="2.40.70.10:FF:000045">
    <property type="entry name" value="Basic 7S globulin"/>
    <property type="match status" value="1"/>
</dbReference>
<evidence type="ECO:0000256" key="1">
    <source>
        <dbReference type="ARBA" id="ARBA00004239"/>
    </source>
</evidence>
<feature type="domain" description="Peptidase A1" evidence="7">
    <location>
        <begin position="50"/>
        <end position="409"/>
    </location>
</feature>
<evidence type="ECO:0000256" key="4">
    <source>
        <dbReference type="ARBA" id="ARBA00022729"/>
    </source>
</evidence>
<dbReference type="InterPro" id="IPR021109">
    <property type="entry name" value="Peptidase_aspartic_dom_sf"/>
</dbReference>
<keyword evidence="5" id="KW-1015">Disulfide bond</keyword>
<dbReference type="PROSITE" id="PS51767">
    <property type="entry name" value="PEPTIDASE_A1"/>
    <property type="match status" value="2"/>
</dbReference>
<evidence type="ECO:0000256" key="5">
    <source>
        <dbReference type="ARBA" id="ARBA00023157"/>
    </source>
</evidence>
<dbReference type="Pfam" id="PF14543">
    <property type="entry name" value="TAXi_N"/>
    <property type="match status" value="2"/>
</dbReference>
<evidence type="ECO:0000256" key="3">
    <source>
        <dbReference type="ARBA" id="ARBA00022525"/>
    </source>
</evidence>
<dbReference type="FunFam" id="2.40.70.10:FF:000041">
    <property type="entry name" value="Basic 7S globulin"/>
    <property type="match status" value="2"/>
</dbReference>
<dbReference type="InterPro" id="IPR033121">
    <property type="entry name" value="PEPTIDASE_A1"/>
</dbReference>
<dbReference type="Gene3D" id="2.40.70.10">
    <property type="entry name" value="Acid Proteases"/>
    <property type="match status" value="4"/>
</dbReference>
<dbReference type="AlphaFoldDB" id="A0AA88UGK1"/>
<accession>A0AA88UGK1</accession>
<keyword evidence="3" id="KW-0964">Secreted</keyword>